<dbReference type="Pfam" id="PF01966">
    <property type="entry name" value="HD"/>
    <property type="match status" value="1"/>
</dbReference>
<dbReference type="PANTHER" id="PTHR35795">
    <property type="entry name" value="SLR1885 PROTEIN"/>
    <property type="match status" value="1"/>
</dbReference>
<feature type="domain" description="HD" evidence="2">
    <location>
        <begin position="74"/>
        <end position="215"/>
    </location>
</feature>
<dbReference type="Gene3D" id="1.10.3210.10">
    <property type="entry name" value="Hypothetical protein af1432"/>
    <property type="match status" value="1"/>
</dbReference>
<name>A0A3B0R0Q4_9ZZZZ</name>
<dbReference type="HAMAP" id="MF_01212">
    <property type="entry name" value="dGTPase_type2"/>
    <property type="match status" value="1"/>
</dbReference>
<dbReference type="PROSITE" id="PS51831">
    <property type="entry name" value="HD"/>
    <property type="match status" value="1"/>
</dbReference>
<protein>
    <submittedName>
        <fullName evidence="3">DNTP triphosphohydrolase, broad substrate specificity</fullName>
    </submittedName>
</protein>
<accession>A0A3B0R0Q4</accession>
<evidence type="ECO:0000313" key="3">
    <source>
        <dbReference type="EMBL" id="VAV87070.1"/>
    </source>
</evidence>
<dbReference type="CDD" id="cd00077">
    <property type="entry name" value="HDc"/>
    <property type="match status" value="1"/>
</dbReference>
<dbReference type="EMBL" id="UOED01000020">
    <property type="protein sequence ID" value="VAV87070.1"/>
    <property type="molecule type" value="Genomic_DNA"/>
</dbReference>
<proteinExistence type="inferred from homology"/>
<dbReference type="InterPro" id="IPR003607">
    <property type="entry name" value="HD/PDEase_dom"/>
</dbReference>
<keyword evidence="1 3" id="KW-0378">Hydrolase</keyword>
<dbReference type="SMART" id="SM00471">
    <property type="entry name" value="HDc"/>
    <property type="match status" value="1"/>
</dbReference>
<organism evidence="3">
    <name type="scientific">hydrothermal vent metagenome</name>
    <dbReference type="NCBI Taxonomy" id="652676"/>
    <lineage>
        <taxon>unclassified sequences</taxon>
        <taxon>metagenomes</taxon>
        <taxon>ecological metagenomes</taxon>
    </lineage>
</organism>
<dbReference type="SUPFAM" id="SSF109604">
    <property type="entry name" value="HD-domain/PDEase-like"/>
    <property type="match status" value="1"/>
</dbReference>
<dbReference type="InterPro" id="IPR023023">
    <property type="entry name" value="dNTPase_2"/>
</dbReference>
<dbReference type="NCBIfam" id="TIGR01353">
    <property type="entry name" value="dGTP_triPase"/>
    <property type="match status" value="1"/>
</dbReference>
<sequence length="400" mass="45985">MNSEFKIYQPSPQYAPYACLAERSRGRLHAEAETKTRSPFQRDRDRIIHSGAFRRLIHKTQVFVYHEGDYYRTRLTHSIEVAQIARSIAIVLGLNDEIAESLALVHDFGHTPFGHSGEEAMNAVMASYQGFDHNAQSLRVVTKLEQRYGGFDGLNLTWEVLEGLAKHNGPLCEKGQFDDLNVNLRTYNDLHDLELHTFASAEAQVAAVSDDVAYNNHDIADGIRAGLLTMEQLEELPLLKDIIRDVRDKYGVLEDGREIHEVVRRLINRMVNDILTESKKRIAALKPETVNDIRAASQSVISFSPDMKEFDKRLKSFLMQNMYRHYKVNRMSSKAKRVITDLFELFQAEPECLPTEWQSPEIMADKMIRARHVADFIAGMTDRYAIREHKRLFDTSLFEL</sequence>
<dbReference type="GO" id="GO:0016793">
    <property type="term" value="F:triphosphoric monoester hydrolase activity"/>
    <property type="evidence" value="ECO:0007669"/>
    <property type="project" value="InterPro"/>
</dbReference>
<reference evidence="3" key="1">
    <citation type="submission" date="2018-06" db="EMBL/GenBank/DDBJ databases">
        <authorList>
            <person name="Zhirakovskaya E."/>
        </authorList>
    </citation>
    <scope>NUCLEOTIDE SEQUENCE</scope>
</reference>
<dbReference type="InterPro" id="IPR051094">
    <property type="entry name" value="Diverse_Catalytic_Enzymes"/>
</dbReference>
<gene>
    <name evidence="3" type="ORF">MNBD_ALPHA02-1610</name>
</gene>
<dbReference type="Pfam" id="PF13286">
    <property type="entry name" value="HD_assoc"/>
    <property type="match status" value="1"/>
</dbReference>
<evidence type="ECO:0000256" key="1">
    <source>
        <dbReference type="ARBA" id="ARBA00022801"/>
    </source>
</evidence>
<evidence type="ECO:0000259" key="2">
    <source>
        <dbReference type="PROSITE" id="PS51831"/>
    </source>
</evidence>
<dbReference type="AlphaFoldDB" id="A0A3B0R0Q4"/>
<dbReference type="PANTHER" id="PTHR35795:SF1">
    <property type="entry name" value="BIS(5'-NUCLEOSYL)-TETRAPHOSPHATASE, SYMMETRICAL"/>
    <property type="match status" value="1"/>
</dbReference>
<dbReference type="InterPro" id="IPR026875">
    <property type="entry name" value="PHydrolase_assoc_dom"/>
</dbReference>
<dbReference type="InterPro" id="IPR006261">
    <property type="entry name" value="dGTPase"/>
</dbReference>
<dbReference type="NCBIfam" id="NF002326">
    <property type="entry name" value="PRK01286.1-1"/>
    <property type="match status" value="1"/>
</dbReference>
<dbReference type="InterPro" id="IPR006674">
    <property type="entry name" value="HD_domain"/>
</dbReference>
<dbReference type="NCBIfam" id="NF002328">
    <property type="entry name" value="PRK01286.1-3"/>
    <property type="match status" value="1"/>
</dbReference>